<dbReference type="EMBL" id="GL379809">
    <property type="protein sequence ID" value="EGT42583.1"/>
    <property type="molecule type" value="Genomic_DNA"/>
</dbReference>
<name>G0MS15_CAEBE</name>
<proteinExistence type="predicted"/>
<dbReference type="InParanoid" id="G0MS15"/>
<dbReference type="HOGENOM" id="CLU_897828_0_0_1"/>
<dbReference type="FunCoup" id="G0MS15">
    <property type="interactions" value="142"/>
</dbReference>
<dbReference type="AlphaFoldDB" id="G0MS15"/>
<dbReference type="eggNOG" id="ENOG502TITF">
    <property type="taxonomic scope" value="Eukaryota"/>
</dbReference>
<evidence type="ECO:0000313" key="2">
    <source>
        <dbReference type="Proteomes" id="UP000008068"/>
    </source>
</evidence>
<sequence>MSAWKVVLNEAEIKKNARKEYQSSMYRERVKLIKEIAHLLLPELQCRGETRDVLQGIREVFENKFPEKIGKENGVKFRRTVQFNGSRVSIWATADFSKNYELFLERKEEKDAMMRASKPNKDSRENAVGDANIEEPVADELTQIVNYHIDRWVVPDELEAQLGRLKHTPSPIDFYADYPMPTPLMNHANYEFEAVQVDRGYQEVTGHLPPSPPMNAYSHSLLSPFRPPAVNGMMRHVNVDAYANPNVGVWQPDPTLLELYSPRVAFGQTNHIHENTDYRFH</sequence>
<reference evidence="2" key="1">
    <citation type="submission" date="2011-07" db="EMBL/GenBank/DDBJ databases">
        <authorList>
            <consortium name="Caenorhabditis brenneri Sequencing and Analysis Consortium"/>
            <person name="Wilson R.K."/>
        </authorList>
    </citation>
    <scope>NUCLEOTIDE SEQUENCE [LARGE SCALE GENOMIC DNA]</scope>
    <source>
        <strain evidence="2">PB2801</strain>
    </source>
</reference>
<protein>
    <submittedName>
        <fullName evidence="1">Uncharacterized protein</fullName>
    </submittedName>
</protein>
<gene>
    <name evidence="1" type="ORF">CAEBREN_07838</name>
</gene>
<keyword evidence="2" id="KW-1185">Reference proteome</keyword>
<evidence type="ECO:0000313" key="1">
    <source>
        <dbReference type="EMBL" id="EGT42583.1"/>
    </source>
</evidence>
<organism evidence="2">
    <name type="scientific">Caenorhabditis brenneri</name>
    <name type="common">Nematode worm</name>
    <dbReference type="NCBI Taxonomy" id="135651"/>
    <lineage>
        <taxon>Eukaryota</taxon>
        <taxon>Metazoa</taxon>
        <taxon>Ecdysozoa</taxon>
        <taxon>Nematoda</taxon>
        <taxon>Chromadorea</taxon>
        <taxon>Rhabditida</taxon>
        <taxon>Rhabditina</taxon>
        <taxon>Rhabditomorpha</taxon>
        <taxon>Rhabditoidea</taxon>
        <taxon>Rhabditidae</taxon>
        <taxon>Peloderinae</taxon>
        <taxon>Caenorhabditis</taxon>
    </lineage>
</organism>
<dbReference type="Proteomes" id="UP000008068">
    <property type="component" value="Unassembled WGS sequence"/>
</dbReference>
<dbReference type="OrthoDB" id="5823028at2759"/>
<accession>G0MS15</accession>